<gene>
    <name evidence="2" type="ORF">Tci_925725</name>
</gene>
<comment type="caution">
    <text evidence="2">The sequence shown here is derived from an EMBL/GenBank/DDBJ whole genome shotgun (WGS) entry which is preliminary data.</text>
</comment>
<dbReference type="AlphaFoldDB" id="A0A699X7G3"/>
<protein>
    <recommendedName>
        <fullName evidence="3">Reverse transcriptase domain-containing protein</fullName>
    </recommendedName>
</protein>
<proteinExistence type="predicted"/>
<evidence type="ECO:0008006" key="3">
    <source>
        <dbReference type="Google" id="ProtNLM"/>
    </source>
</evidence>
<evidence type="ECO:0000313" key="2">
    <source>
        <dbReference type="EMBL" id="GFD53756.1"/>
    </source>
</evidence>
<sequence length="87" mass="9562">IGSPGVKGPPMMPEDPYTYVVATFQSLPLPNYVPGPKEPEQAPPLPKFVLEPIYLEFTPLEDEILPVEEQPLPVADSSTADSLRYIP</sequence>
<feature type="region of interest" description="Disordered" evidence="1">
    <location>
        <begin position="68"/>
        <end position="87"/>
    </location>
</feature>
<name>A0A699X7G3_TANCI</name>
<reference evidence="2" key="1">
    <citation type="journal article" date="2019" name="Sci. Rep.">
        <title>Draft genome of Tanacetum cinerariifolium, the natural source of mosquito coil.</title>
        <authorList>
            <person name="Yamashiro T."/>
            <person name="Shiraishi A."/>
            <person name="Satake H."/>
            <person name="Nakayama K."/>
        </authorList>
    </citation>
    <scope>NUCLEOTIDE SEQUENCE</scope>
</reference>
<evidence type="ECO:0000256" key="1">
    <source>
        <dbReference type="SAM" id="MobiDB-lite"/>
    </source>
</evidence>
<accession>A0A699X7G3</accession>
<dbReference type="EMBL" id="BKCJ011798012">
    <property type="protein sequence ID" value="GFD53756.1"/>
    <property type="molecule type" value="Genomic_DNA"/>
</dbReference>
<organism evidence="2">
    <name type="scientific">Tanacetum cinerariifolium</name>
    <name type="common">Dalmatian daisy</name>
    <name type="synonym">Chrysanthemum cinerariifolium</name>
    <dbReference type="NCBI Taxonomy" id="118510"/>
    <lineage>
        <taxon>Eukaryota</taxon>
        <taxon>Viridiplantae</taxon>
        <taxon>Streptophyta</taxon>
        <taxon>Embryophyta</taxon>
        <taxon>Tracheophyta</taxon>
        <taxon>Spermatophyta</taxon>
        <taxon>Magnoliopsida</taxon>
        <taxon>eudicotyledons</taxon>
        <taxon>Gunneridae</taxon>
        <taxon>Pentapetalae</taxon>
        <taxon>asterids</taxon>
        <taxon>campanulids</taxon>
        <taxon>Asterales</taxon>
        <taxon>Asteraceae</taxon>
        <taxon>Asteroideae</taxon>
        <taxon>Anthemideae</taxon>
        <taxon>Anthemidinae</taxon>
        <taxon>Tanacetum</taxon>
    </lineage>
</organism>
<feature type="non-terminal residue" evidence="2">
    <location>
        <position position="87"/>
    </location>
</feature>
<feature type="non-terminal residue" evidence="2">
    <location>
        <position position="1"/>
    </location>
</feature>